<reference evidence="2" key="1">
    <citation type="submission" date="2018-02" db="EMBL/GenBank/DDBJ databases">
        <authorList>
            <person name="Kim S.-K."/>
            <person name="Jung H.-I."/>
            <person name="Lee S.-W."/>
        </authorList>
    </citation>
    <scope>NUCLEOTIDE SEQUENCE</scope>
    <source>
        <strain evidence="2">SK3146</strain>
    </source>
</reference>
<dbReference type="InterPro" id="IPR051678">
    <property type="entry name" value="AGP_Transferase"/>
</dbReference>
<dbReference type="RefSeq" id="WP_249863248.1">
    <property type="nucleotide sequence ID" value="NZ_CP027059.1"/>
</dbReference>
<keyword evidence="3" id="KW-1185">Reference proteome</keyword>
<evidence type="ECO:0000259" key="1">
    <source>
        <dbReference type="Pfam" id="PF01636"/>
    </source>
</evidence>
<protein>
    <submittedName>
        <fullName evidence="2">Phosphotransferase enzyme family protein</fullName>
    </submittedName>
</protein>
<feature type="domain" description="Aminoglycoside phosphotransferase" evidence="1">
    <location>
        <begin position="32"/>
        <end position="241"/>
    </location>
</feature>
<dbReference type="Gene3D" id="3.30.200.150">
    <property type="match status" value="1"/>
</dbReference>
<gene>
    <name evidence="2" type="ORF">SK3146_00135</name>
</gene>
<reference evidence="2" key="2">
    <citation type="journal article" date="2021" name="J Anim Sci Technol">
        <title>Complete genome sequence of Paenibacillus konkukensis sp. nov. SK3146 as a potential probiotic strain.</title>
        <authorList>
            <person name="Jung H.I."/>
            <person name="Park S."/>
            <person name="Niu K.M."/>
            <person name="Lee S.W."/>
            <person name="Kothari D."/>
            <person name="Yi K.J."/>
            <person name="Kim S.K."/>
        </authorList>
    </citation>
    <scope>NUCLEOTIDE SEQUENCE</scope>
    <source>
        <strain evidence="2">SK3146</strain>
    </source>
</reference>
<dbReference type="InterPro" id="IPR002575">
    <property type="entry name" value="Aminoglycoside_PTrfase"/>
</dbReference>
<proteinExistence type="predicted"/>
<dbReference type="InterPro" id="IPR011009">
    <property type="entry name" value="Kinase-like_dom_sf"/>
</dbReference>
<organism evidence="2 3">
    <name type="scientific">Paenibacillus konkukensis</name>
    <dbReference type="NCBI Taxonomy" id="2020716"/>
    <lineage>
        <taxon>Bacteria</taxon>
        <taxon>Bacillati</taxon>
        <taxon>Bacillota</taxon>
        <taxon>Bacilli</taxon>
        <taxon>Bacillales</taxon>
        <taxon>Paenibacillaceae</taxon>
        <taxon>Paenibacillus</taxon>
    </lineage>
</organism>
<name>A0ABY4RE33_9BACL</name>
<evidence type="ECO:0000313" key="2">
    <source>
        <dbReference type="EMBL" id="UQZ80979.1"/>
    </source>
</evidence>
<accession>A0ABY4RE33</accession>
<dbReference type="Proteomes" id="UP001057134">
    <property type="component" value="Chromosome"/>
</dbReference>
<sequence>MKKNDAPPIDLVEQIASESLNKTVKTIERELRGVSTYVYRVQLEDRTVYLRILPEEDCSFAVEVQVHSLLREKGVLVPEVIFFAPHQHISGMSFMIVGEIPGENVINCGSKDIYHGILVQAGKQIAVINQVSVDGFGFVKRGREEDARPLQGPKKSMHDYLYEVLEEGLVLLSENGFSRRDVFQISSLFDAGADLMGRHGSCLAHGDFDDDHIFHYNGTFTGIIDFGEIQGSSPLYDLGHFKLHDGQYNQITQGFPSLAMGYNEVVELSDDDYTEIDLWALWIGVGRLARKYKYNRRNSKGNWGRYHDHLLKTVKIEMELLANKI</sequence>
<dbReference type="Pfam" id="PF01636">
    <property type="entry name" value="APH"/>
    <property type="match status" value="1"/>
</dbReference>
<dbReference type="PANTHER" id="PTHR21310">
    <property type="entry name" value="AMINOGLYCOSIDE PHOSPHOTRANSFERASE-RELATED-RELATED"/>
    <property type="match status" value="1"/>
</dbReference>
<dbReference type="Gene3D" id="3.90.1200.10">
    <property type="match status" value="1"/>
</dbReference>
<dbReference type="SUPFAM" id="SSF56112">
    <property type="entry name" value="Protein kinase-like (PK-like)"/>
    <property type="match status" value="1"/>
</dbReference>
<evidence type="ECO:0000313" key="3">
    <source>
        <dbReference type="Proteomes" id="UP001057134"/>
    </source>
</evidence>
<dbReference type="EMBL" id="CP027059">
    <property type="protein sequence ID" value="UQZ80979.1"/>
    <property type="molecule type" value="Genomic_DNA"/>
</dbReference>